<sequence length="175" mass="20611">MFVYFCFFLLIGAVSTEKCKFQIIFDSVSCKKYAPELVEDMNCWKVHLNNRSSLSGNLILKVNTSQIYVTSKMDFWKTDNTKVRLYNLRGDACAFLSNIQKNRFVNTLVRTIKEYSNGIFRCPFNAGFNYTLNRWYINEKDLPSYVPEGTFQTTTEYKIEKKKAFRILVRGRVEY</sequence>
<reference evidence="3" key="3">
    <citation type="submission" date="2025-08" db="UniProtKB">
        <authorList>
            <consortium name="RefSeq"/>
        </authorList>
    </citation>
    <scope>IDENTIFICATION</scope>
    <source>
        <tissue evidence="3">Whole organism</tissue>
    </source>
</reference>
<dbReference type="InterPro" id="IPR010512">
    <property type="entry name" value="DUF1091"/>
</dbReference>
<dbReference type="Proteomes" id="UP000694904">
    <property type="component" value="Chromosome 3"/>
</dbReference>
<dbReference type="GeneID" id="108609682"/>
<reference evidence="2" key="2">
    <citation type="journal article" date="2016" name="G3 (Bethesda)">
        <title>Genome Evolution in Three Species of Cactophilic Drosophila.</title>
        <authorList>
            <person name="Sanchez-Flores A."/>
            <person name="Penazola F."/>
            <person name="Carpinteyro-Ponce J."/>
            <person name="Nazario-Yepiz N."/>
            <person name="Abreu-Goodger C."/>
            <person name="Machado C.A."/>
            <person name="Markow T.A."/>
        </authorList>
    </citation>
    <scope>NUCLEOTIDE SEQUENCE [LARGE SCALE GENOMIC DNA]</scope>
</reference>
<feature type="chain" id="PRO_5046765170" evidence="1">
    <location>
        <begin position="17"/>
        <end position="175"/>
    </location>
</feature>
<feature type="signal peptide" evidence="1">
    <location>
        <begin position="1"/>
        <end position="16"/>
    </location>
</feature>
<name>A0ABM1NPK7_DROAR</name>
<keyword evidence="1" id="KW-0732">Signal</keyword>
<dbReference type="SMART" id="SM00697">
    <property type="entry name" value="DM8"/>
    <property type="match status" value="1"/>
</dbReference>
<protein>
    <submittedName>
        <fullName evidence="3">Uncharacterized protein LOC108609682</fullName>
    </submittedName>
</protein>
<keyword evidence="2" id="KW-1185">Reference proteome</keyword>
<accession>A0ABM1NPK7</accession>
<organism evidence="2 3">
    <name type="scientific">Drosophila arizonae</name>
    <name type="common">Fruit fly</name>
    <dbReference type="NCBI Taxonomy" id="7263"/>
    <lineage>
        <taxon>Eukaryota</taxon>
        <taxon>Metazoa</taxon>
        <taxon>Ecdysozoa</taxon>
        <taxon>Arthropoda</taxon>
        <taxon>Hexapoda</taxon>
        <taxon>Insecta</taxon>
        <taxon>Pterygota</taxon>
        <taxon>Neoptera</taxon>
        <taxon>Endopterygota</taxon>
        <taxon>Diptera</taxon>
        <taxon>Brachycera</taxon>
        <taxon>Muscomorpha</taxon>
        <taxon>Ephydroidea</taxon>
        <taxon>Drosophilidae</taxon>
        <taxon>Drosophila</taxon>
    </lineage>
</organism>
<reference evidence="2" key="1">
    <citation type="journal article" date="1997" name="Nucleic Acids Res.">
        <title>tRNAscan-SE: a program for improved detection of transfer RNA genes in genomic sequence.</title>
        <authorList>
            <person name="Lowe T.M."/>
            <person name="Eddy S.R."/>
        </authorList>
    </citation>
    <scope>NUCLEOTIDE SEQUENCE [LARGE SCALE GENOMIC DNA]</scope>
</reference>
<proteinExistence type="predicted"/>
<evidence type="ECO:0000313" key="2">
    <source>
        <dbReference type="Proteomes" id="UP000694904"/>
    </source>
</evidence>
<evidence type="ECO:0000256" key="1">
    <source>
        <dbReference type="SAM" id="SignalP"/>
    </source>
</evidence>
<evidence type="ECO:0000313" key="3">
    <source>
        <dbReference type="RefSeq" id="XP_017856893.1"/>
    </source>
</evidence>
<dbReference type="Pfam" id="PF06477">
    <property type="entry name" value="DUF1091"/>
    <property type="match status" value="1"/>
</dbReference>
<dbReference type="RefSeq" id="XP_017856893.1">
    <property type="nucleotide sequence ID" value="XM_018001404.1"/>
</dbReference>
<dbReference type="PANTHER" id="PTHR20898">
    <property type="entry name" value="DAEDALUS ON 3-RELATED-RELATED"/>
    <property type="match status" value="1"/>
</dbReference>
<gene>
    <name evidence="3" type="primary">LOC108609682</name>
</gene>
<dbReference type="PANTHER" id="PTHR20898:SF0">
    <property type="entry name" value="DAEDALUS ON 3-RELATED"/>
    <property type="match status" value="1"/>
</dbReference>